<feature type="region of interest" description="Disordered" evidence="1">
    <location>
        <begin position="292"/>
        <end position="339"/>
    </location>
</feature>
<evidence type="ECO:0008006" key="4">
    <source>
        <dbReference type="Google" id="ProtNLM"/>
    </source>
</evidence>
<evidence type="ECO:0000313" key="3">
    <source>
        <dbReference type="Proteomes" id="UP000034705"/>
    </source>
</evidence>
<protein>
    <recommendedName>
        <fullName evidence="4">VWFA domain-containing protein</fullName>
    </recommendedName>
</protein>
<dbReference type="Proteomes" id="UP000034705">
    <property type="component" value="Unassembled WGS sequence"/>
</dbReference>
<name>A0A0G1PJ67_9BACT</name>
<proteinExistence type="predicted"/>
<gene>
    <name evidence="2" type="ORF">UX45_C0013G0004</name>
</gene>
<feature type="compositionally biased region" description="Low complexity" evidence="1">
    <location>
        <begin position="16"/>
        <end position="28"/>
    </location>
</feature>
<sequence length="339" mass="37973">MGGPSGEFYGRDTTSRSRQTRSGTTTVSEEALGRNTRVHTTMLAKDRRIRTQARNPVVIIADVTGSMGNLPKIFWDKAPMIVGQIKERGYLSDPEFCVAAVGDVVHDRGPIQVAEFCQPREMDTWLERMWLEGNGGGNDRESYETMAWYYAYCCDLPEECTPFLIILGDEGFYDEISGQNLNALFGSKRNNTTAIAVFRDLRAKFHGNVFHIHRHYSRVAEERIVQQWQSALGKNHVLFLGTDRAIADVTLGIFALMTGSRTIDEYIADMRQRGQDEGRCAEVRETLQPLLAIAPQKRIEEPPAPPPPAASKKRRRKKKEDPPPSGGTPDSGGDDWKLA</sequence>
<comment type="caution">
    <text evidence="2">The sequence shown here is derived from an EMBL/GenBank/DDBJ whole genome shotgun (WGS) entry which is preliminary data.</text>
</comment>
<accession>A0A0G1PJ67</accession>
<reference evidence="2 3" key="1">
    <citation type="journal article" date="2015" name="Nature">
        <title>rRNA introns, odd ribosomes, and small enigmatic genomes across a large radiation of phyla.</title>
        <authorList>
            <person name="Brown C.T."/>
            <person name="Hug L.A."/>
            <person name="Thomas B.C."/>
            <person name="Sharon I."/>
            <person name="Castelle C.J."/>
            <person name="Singh A."/>
            <person name="Wilkins M.J."/>
            <person name="Williams K.H."/>
            <person name="Banfield J.F."/>
        </authorList>
    </citation>
    <scope>NUCLEOTIDE SEQUENCE [LARGE SCALE GENOMIC DNA]</scope>
</reference>
<feature type="region of interest" description="Disordered" evidence="1">
    <location>
        <begin position="1"/>
        <end position="35"/>
    </location>
</feature>
<dbReference type="AlphaFoldDB" id="A0A0G1PJ67"/>
<evidence type="ECO:0000313" key="2">
    <source>
        <dbReference type="EMBL" id="KKU32727.1"/>
    </source>
</evidence>
<evidence type="ECO:0000256" key="1">
    <source>
        <dbReference type="SAM" id="MobiDB-lite"/>
    </source>
</evidence>
<organism evidence="2 3">
    <name type="scientific">Candidatus Uhrbacteria bacterium GW2011_GWF2_46_218</name>
    <dbReference type="NCBI Taxonomy" id="1619001"/>
    <lineage>
        <taxon>Bacteria</taxon>
        <taxon>Candidatus Uhriibacteriota</taxon>
    </lineage>
</organism>
<dbReference type="EMBL" id="LCMG01000013">
    <property type="protein sequence ID" value="KKU32727.1"/>
    <property type="molecule type" value="Genomic_DNA"/>
</dbReference>